<evidence type="ECO:0000256" key="1">
    <source>
        <dbReference type="ARBA" id="ARBA00005369"/>
    </source>
</evidence>
<accession>A0ABQ5YPJ0</accession>
<keyword evidence="5" id="KW-1185">Reference proteome</keyword>
<dbReference type="CDD" id="cd02440">
    <property type="entry name" value="AdoMet_MTases"/>
    <property type="match status" value="1"/>
</dbReference>
<dbReference type="Gene3D" id="3.40.50.150">
    <property type="entry name" value="Vaccinia Virus protein VP39"/>
    <property type="match status" value="1"/>
</dbReference>
<reference evidence="5" key="1">
    <citation type="journal article" date="2019" name="Int. J. Syst. Evol. Microbiol.">
        <title>The Global Catalogue of Microorganisms (GCM) 10K type strain sequencing project: providing services to taxonomists for standard genome sequencing and annotation.</title>
        <authorList>
            <consortium name="The Broad Institute Genomics Platform"/>
            <consortium name="The Broad Institute Genome Sequencing Center for Infectious Disease"/>
            <person name="Wu L."/>
            <person name="Ma J."/>
        </authorList>
    </citation>
    <scope>NUCLEOTIDE SEQUENCE [LARGE SCALE GENOMIC DNA]</scope>
    <source>
        <strain evidence="5">NBRC 105857</strain>
    </source>
</reference>
<comment type="similarity">
    <text evidence="1">Belongs to the methyltransferase superfamily. L-isoaspartyl/D-aspartyl protein methyltransferase family.</text>
</comment>
<dbReference type="PANTHER" id="PTHR11579:SF18">
    <property type="entry name" value="PROTEIN-L-ISOASPARTATE O-METHYLTRANSFERASE"/>
    <property type="match status" value="1"/>
</dbReference>
<dbReference type="RefSeq" id="WP_284279454.1">
    <property type="nucleotide sequence ID" value="NZ_BSOJ01000004.1"/>
</dbReference>
<comment type="caution">
    <text evidence="4">The sequence shown here is derived from an EMBL/GenBank/DDBJ whole genome shotgun (WGS) entry which is preliminary data.</text>
</comment>
<dbReference type="InterPro" id="IPR029063">
    <property type="entry name" value="SAM-dependent_MTases_sf"/>
</dbReference>
<sequence length="223" mass="24431">MDFEKARFNMIEQQIRPWNVLNQVALDLLSVIKRERFVPEALQKLAFTDCELPIKVNGKDTGEVMLAPKIQGKFLQEALANHAQNVLEIGTGYGYLAALLAQHAQQVTTVEINPEIAENASFNLKKEGIGRVKVVQGCAFEMAGRLGQFDTIVMSGSSPALPTALIQSCLSPKGLFIGIIGEEPVMQAVLARKTAEGNIVTTPLFETLTKPLKNAPELNHFVF</sequence>
<dbReference type="SUPFAM" id="SSF53335">
    <property type="entry name" value="S-adenosyl-L-methionine-dependent methyltransferases"/>
    <property type="match status" value="1"/>
</dbReference>
<protein>
    <recommendedName>
        <fullName evidence="2">Protein-L-isoaspartate O-methyltransferase</fullName>
    </recommendedName>
    <alternativeName>
        <fullName evidence="3">Protein L-isoaspartyl methyltransferase</fullName>
    </alternativeName>
</protein>
<proteinExistence type="inferred from homology"/>
<dbReference type="EMBL" id="BSOJ01000004">
    <property type="protein sequence ID" value="GLR25136.1"/>
    <property type="molecule type" value="Genomic_DNA"/>
</dbReference>
<gene>
    <name evidence="4" type="primary">pcm_1</name>
    <name evidence="4" type="ORF">GCM10007875_02230</name>
</gene>
<name>A0ABQ5YPJ0_9BURK</name>
<evidence type="ECO:0000256" key="3">
    <source>
        <dbReference type="ARBA" id="ARBA00030757"/>
    </source>
</evidence>
<evidence type="ECO:0000256" key="2">
    <source>
        <dbReference type="ARBA" id="ARBA00013346"/>
    </source>
</evidence>
<evidence type="ECO:0000313" key="4">
    <source>
        <dbReference type="EMBL" id="GLR25136.1"/>
    </source>
</evidence>
<organism evidence="4 5">
    <name type="scientific">Limnobacter litoralis</name>
    <dbReference type="NCBI Taxonomy" id="481366"/>
    <lineage>
        <taxon>Bacteria</taxon>
        <taxon>Pseudomonadati</taxon>
        <taxon>Pseudomonadota</taxon>
        <taxon>Betaproteobacteria</taxon>
        <taxon>Burkholderiales</taxon>
        <taxon>Burkholderiaceae</taxon>
        <taxon>Limnobacter</taxon>
    </lineage>
</organism>
<dbReference type="Pfam" id="PF01135">
    <property type="entry name" value="PCMT"/>
    <property type="match status" value="1"/>
</dbReference>
<dbReference type="InterPro" id="IPR000682">
    <property type="entry name" value="PCMT"/>
</dbReference>
<dbReference type="Proteomes" id="UP001156664">
    <property type="component" value="Unassembled WGS sequence"/>
</dbReference>
<evidence type="ECO:0000313" key="5">
    <source>
        <dbReference type="Proteomes" id="UP001156664"/>
    </source>
</evidence>
<dbReference type="PANTHER" id="PTHR11579">
    <property type="entry name" value="PROTEIN-L-ISOASPARTATE O-METHYLTRANSFERASE"/>
    <property type="match status" value="1"/>
</dbReference>